<evidence type="ECO:0000313" key="1">
    <source>
        <dbReference type="EMBL" id="SFT62696.1"/>
    </source>
</evidence>
<gene>
    <name evidence="1" type="ORF">SAMN05216474_1404</name>
</gene>
<evidence type="ECO:0000313" key="2">
    <source>
        <dbReference type="Proteomes" id="UP000236454"/>
    </source>
</evidence>
<proteinExistence type="predicted"/>
<dbReference type="Proteomes" id="UP000236454">
    <property type="component" value="Unassembled WGS sequence"/>
</dbReference>
<sequence length="42" mass="4924">MEYWAGSMNEIIMFLQNEAVVFYESRRILRDSGLTCGDAFRC</sequence>
<dbReference type="AlphaFoldDB" id="A0A1I6ZJ25"/>
<keyword evidence="2" id="KW-1185">Reference proteome</keyword>
<name>A0A1I6ZJ25_9FLAO</name>
<reference evidence="1 2" key="1">
    <citation type="submission" date="2016-10" db="EMBL/GenBank/DDBJ databases">
        <authorList>
            <person name="de Groot N.N."/>
        </authorList>
    </citation>
    <scope>NUCLEOTIDE SEQUENCE [LARGE SCALE GENOMIC DNA]</scope>
    <source>
        <strain evidence="1 2">CGMCC 1.7005</strain>
    </source>
</reference>
<dbReference type="EMBL" id="FPAS01000002">
    <property type="protein sequence ID" value="SFT62696.1"/>
    <property type="molecule type" value="Genomic_DNA"/>
</dbReference>
<protein>
    <submittedName>
        <fullName evidence="1">Uncharacterized protein</fullName>
    </submittedName>
</protein>
<accession>A0A1I6ZJ25</accession>
<organism evidence="1 2">
    <name type="scientific">Lishizhenia tianjinensis</name>
    <dbReference type="NCBI Taxonomy" id="477690"/>
    <lineage>
        <taxon>Bacteria</taxon>
        <taxon>Pseudomonadati</taxon>
        <taxon>Bacteroidota</taxon>
        <taxon>Flavobacteriia</taxon>
        <taxon>Flavobacteriales</taxon>
        <taxon>Crocinitomicaceae</taxon>
        <taxon>Lishizhenia</taxon>
    </lineage>
</organism>